<proteinExistence type="predicted"/>
<dbReference type="EMBL" id="JAVFWL010000006">
    <property type="protein sequence ID" value="KAK6766969.1"/>
    <property type="molecule type" value="Genomic_DNA"/>
</dbReference>
<accession>A0ABR1EWC7</accession>
<dbReference type="PANTHER" id="PTHR10151:SF111">
    <property type="entry name" value="CHOLINE-SPECIFIC GLYCEROPHOSPHODIESTER PHOSPHODIESTERASE"/>
    <property type="match status" value="1"/>
</dbReference>
<protein>
    <recommendedName>
        <fullName evidence="5">Type I phosphodiesterase / nucleotide pyrophosphatase</fullName>
    </recommendedName>
</protein>
<evidence type="ECO:0000256" key="2">
    <source>
        <dbReference type="SAM" id="SignalP"/>
    </source>
</evidence>
<dbReference type="Proteomes" id="UP001303046">
    <property type="component" value="Unassembled WGS sequence"/>
</dbReference>
<dbReference type="SUPFAM" id="SSF53649">
    <property type="entry name" value="Alkaline phosphatase-like"/>
    <property type="match status" value="1"/>
</dbReference>
<gene>
    <name evidence="3" type="primary">Necator_chrX.g26479</name>
    <name evidence="3" type="ORF">RB195_026312</name>
</gene>
<dbReference type="InterPro" id="IPR017850">
    <property type="entry name" value="Alkaline_phosphatase_core_sf"/>
</dbReference>
<dbReference type="InterPro" id="IPR002591">
    <property type="entry name" value="Phosphodiest/P_Trfase"/>
</dbReference>
<dbReference type="Pfam" id="PF01663">
    <property type="entry name" value="Phosphodiest"/>
    <property type="match status" value="1"/>
</dbReference>
<evidence type="ECO:0000256" key="1">
    <source>
        <dbReference type="SAM" id="MobiDB-lite"/>
    </source>
</evidence>
<comment type="caution">
    <text evidence="3">The sequence shown here is derived from an EMBL/GenBank/DDBJ whole genome shotgun (WGS) entry which is preliminary data.</text>
</comment>
<dbReference type="Gene3D" id="3.40.720.10">
    <property type="entry name" value="Alkaline Phosphatase, subunit A"/>
    <property type="match status" value="1"/>
</dbReference>
<feature type="chain" id="PRO_5045553635" description="Type I phosphodiesterase / nucleotide pyrophosphatase" evidence="2">
    <location>
        <begin position="22"/>
        <end position="474"/>
    </location>
</feature>
<reference evidence="3 4" key="1">
    <citation type="submission" date="2023-08" db="EMBL/GenBank/DDBJ databases">
        <title>A Necator americanus chromosomal reference genome.</title>
        <authorList>
            <person name="Ilik V."/>
            <person name="Petrzelkova K.J."/>
            <person name="Pardy F."/>
            <person name="Fuh T."/>
            <person name="Niatou-Singa F.S."/>
            <person name="Gouil Q."/>
            <person name="Baker L."/>
            <person name="Ritchie M.E."/>
            <person name="Jex A.R."/>
            <person name="Gazzola D."/>
            <person name="Li H."/>
            <person name="Toshio Fujiwara R."/>
            <person name="Zhan B."/>
            <person name="Aroian R.V."/>
            <person name="Pafco B."/>
            <person name="Schwarz E.M."/>
        </authorList>
    </citation>
    <scope>NUCLEOTIDE SEQUENCE [LARGE SCALE GENOMIC DNA]</scope>
    <source>
        <strain evidence="3 4">Aroian</strain>
        <tissue evidence="3">Whole animal</tissue>
    </source>
</reference>
<keyword evidence="2" id="KW-0732">Signal</keyword>
<dbReference type="PANTHER" id="PTHR10151">
    <property type="entry name" value="ECTONUCLEOTIDE PYROPHOSPHATASE/PHOSPHODIESTERASE"/>
    <property type="match status" value="1"/>
</dbReference>
<name>A0ABR1EWC7_NECAM</name>
<sequence>MLHAYMLTFLCLLLLLGTSISKDPIGQNVIVLLIDGYGANVLNGSKPETKFGIQHLTSHGVHAEYLKSTFPTHSWPNWLSLTTGLYTENHGMTADYMWDKDSNLSFERGKGANDSEDIWWESLPAPLWYTAGKSGIDVHCYWFAHCHRAHYDMVVKVPPRRWTDVTVPDQTDKLAEVFPEIVNRIIRYQAYKQQMFLLRYGGVGNALRQFGAESDEAEQAIATIDLYIHELQQKLEEHDLFTSTNLVVLSDHGLARIEEEEQFYLEECLSDYSKVVKVVNLHSMLMIFTEPADEGHVHFELRVCDQWAPMGDYEDTDTLLVKAYKLSEIPEKLHWAGSRFMSGVVLLTKPGTSIITRELQSIPSATDPLREVKQTGGWDPDAPQMRGIFMARGPAFKVEEKVGPIEIVDVYQILLNILGVEPPHPHNGTWAKVEGMLASGWESRPNSDKFNKATRLSKQASRDKSVSLGGRYSC</sequence>
<feature type="signal peptide" evidence="2">
    <location>
        <begin position="1"/>
        <end position="21"/>
    </location>
</feature>
<evidence type="ECO:0000313" key="3">
    <source>
        <dbReference type="EMBL" id="KAK6766969.1"/>
    </source>
</evidence>
<keyword evidence="4" id="KW-1185">Reference proteome</keyword>
<dbReference type="CDD" id="cd16018">
    <property type="entry name" value="Enpp"/>
    <property type="match status" value="1"/>
</dbReference>
<evidence type="ECO:0008006" key="5">
    <source>
        <dbReference type="Google" id="ProtNLM"/>
    </source>
</evidence>
<organism evidence="3 4">
    <name type="scientific">Necator americanus</name>
    <name type="common">Human hookworm</name>
    <dbReference type="NCBI Taxonomy" id="51031"/>
    <lineage>
        <taxon>Eukaryota</taxon>
        <taxon>Metazoa</taxon>
        <taxon>Ecdysozoa</taxon>
        <taxon>Nematoda</taxon>
        <taxon>Chromadorea</taxon>
        <taxon>Rhabditida</taxon>
        <taxon>Rhabditina</taxon>
        <taxon>Rhabditomorpha</taxon>
        <taxon>Strongyloidea</taxon>
        <taxon>Ancylostomatidae</taxon>
        <taxon>Bunostominae</taxon>
        <taxon>Necator</taxon>
    </lineage>
</organism>
<feature type="region of interest" description="Disordered" evidence="1">
    <location>
        <begin position="442"/>
        <end position="474"/>
    </location>
</feature>
<evidence type="ECO:0000313" key="4">
    <source>
        <dbReference type="Proteomes" id="UP001303046"/>
    </source>
</evidence>